<evidence type="ECO:0000313" key="4">
    <source>
        <dbReference type="EMBL" id="GAX82572.1"/>
    </source>
</evidence>
<dbReference type="PANTHER" id="PTHR43725">
    <property type="entry name" value="UDP-GLUCOSE 4-EPIMERASE"/>
    <property type="match status" value="1"/>
</dbReference>
<protein>
    <submittedName>
        <fullName evidence="4">Uncharacterized protein</fullName>
    </submittedName>
</protein>
<dbReference type="EMBL" id="BEGY01000082">
    <property type="protein sequence ID" value="GAX82572.1"/>
    <property type="molecule type" value="Genomic_DNA"/>
</dbReference>
<dbReference type="SUPFAM" id="SSF51735">
    <property type="entry name" value="NAD(P)-binding Rossmann-fold domains"/>
    <property type="match status" value="1"/>
</dbReference>
<dbReference type="STRING" id="1157962.A0A250XI32"/>
<evidence type="ECO:0000313" key="5">
    <source>
        <dbReference type="Proteomes" id="UP000232323"/>
    </source>
</evidence>
<dbReference type="OrthoDB" id="9402762at2759"/>
<feature type="domain" description="NAD-dependent epimerase/dehydratase" evidence="2">
    <location>
        <begin position="69"/>
        <end position="254"/>
    </location>
</feature>
<dbReference type="Proteomes" id="UP000232323">
    <property type="component" value="Unassembled WGS sequence"/>
</dbReference>
<comment type="similarity">
    <text evidence="1">Belongs to the NAD(P)-dependent epimerase/dehydratase family.</text>
</comment>
<keyword evidence="5" id="KW-1185">Reference proteome</keyword>
<comment type="caution">
    <text evidence="4">The sequence shown here is derived from an EMBL/GenBank/DDBJ whole genome shotgun (WGS) entry which is preliminary data.</text>
</comment>
<evidence type="ECO:0000256" key="1">
    <source>
        <dbReference type="ARBA" id="ARBA00007637"/>
    </source>
</evidence>
<sequence>MNSQINRSMASELVLKHELSANMRTRWFMLATLIVSAFIWYKNFFYREEELTDLNPDTQLVVSPGKMHIIVTGGAGFIGSHAALHLLDLGHSVTVIDNLSRGNLGAILQIASLHAPQYFKFHNADLGNQKLLSSILLAAHPAVDLVMHFAAIAYVGESVAQPLLYYHNITVNTINLLEAMRASNINKFVYSSTCAVYGNQAQLPITEETTPQPTSPYGMSKLFAEQVIKAHASATPDFKAIILRYFNVYGNDPEGRLVPHWHVQYVFPAVPHWHCLIGMNNTSSLQCLIGMYREYPRSELRKHSRISGACLDAATGQLPSLTVIGTKHPTSDGTCIRDYIHVTDLVAAHVTAMHAVANPPALYNVGTGQGLSVRQFVTACKKVTGVDIKVVEQAESRPGDYPEMWADPSKIKRELGWKPLYVDVELGLAHAWAWRKSHPSGYQEYGILNDFIRK</sequence>
<evidence type="ECO:0000259" key="3">
    <source>
        <dbReference type="Pfam" id="PF16363"/>
    </source>
</evidence>
<organism evidence="4 5">
    <name type="scientific">Chlamydomonas eustigma</name>
    <dbReference type="NCBI Taxonomy" id="1157962"/>
    <lineage>
        <taxon>Eukaryota</taxon>
        <taxon>Viridiplantae</taxon>
        <taxon>Chlorophyta</taxon>
        <taxon>core chlorophytes</taxon>
        <taxon>Chlorophyceae</taxon>
        <taxon>CS clade</taxon>
        <taxon>Chlamydomonadales</taxon>
        <taxon>Chlamydomonadaceae</taxon>
        <taxon>Chlamydomonas</taxon>
    </lineage>
</organism>
<dbReference type="InterPro" id="IPR001509">
    <property type="entry name" value="Epimerase_deHydtase"/>
</dbReference>
<dbReference type="Gene3D" id="3.90.25.10">
    <property type="entry name" value="UDP-galactose 4-epimerase, domain 1"/>
    <property type="match status" value="1"/>
</dbReference>
<proteinExistence type="inferred from homology"/>
<dbReference type="Pfam" id="PF16363">
    <property type="entry name" value="GDP_Man_Dehyd"/>
    <property type="match status" value="1"/>
</dbReference>
<accession>A0A250XI32</accession>
<gene>
    <name evidence="4" type="ORF">CEUSTIGMA_g9998.t1</name>
</gene>
<feature type="domain" description="NAD(P)-binding" evidence="3">
    <location>
        <begin position="306"/>
        <end position="420"/>
    </location>
</feature>
<name>A0A250XI32_9CHLO</name>
<reference evidence="4 5" key="1">
    <citation type="submission" date="2017-08" db="EMBL/GenBank/DDBJ databases">
        <title>Acidophilic green algal genome provides insights into adaptation to an acidic environment.</title>
        <authorList>
            <person name="Hirooka S."/>
            <person name="Hirose Y."/>
            <person name="Kanesaki Y."/>
            <person name="Higuchi S."/>
            <person name="Fujiwara T."/>
            <person name="Onuma R."/>
            <person name="Era A."/>
            <person name="Ohbayashi R."/>
            <person name="Uzuka A."/>
            <person name="Nozaki H."/>
            <person name="Yoshikawa H."/>
            <person name="Miyagishima S.Y."/>
        </authorList>
    </citation>
    <scope>NUCLEOTIDE SEQUENCE [LARGE SCALE GENOMIC DNA]</scope>
    <source>
        <strain evidence="4 5">NIES-2499</strain>
    </source>
</reference>
<dbReference type="AlphaFoldDB" id="A0A250XI32"/>
<dbReference type="InterPro" id="IPR016040">
    <property type="entry name" value="NAD(P)-bd_dom"/>
</dbReference>
<dbReference type="Pfam" id="PF01370">
    <property type="entry name" value="Epimerase"/>
    <property type="match status" value="1"/>
</dbReference>
<dbReference type="PANTHER" id="PTHR43725:SF53">
    <property type="entry name" value="UDP-ARABINOSE 4-EPIMERASE 1"/>
    <property type="match status" value="1"/>
</dbReference>
<dbReference type="InterPro" id="IPR036291">
    <property type="entry name" value="NAD(P)-bd_dom_sf"/>
</dbReference>
<dbReference type="Gene3D" id="3.40.50.720">
    <property type="entry name" value="NAD(P)-binding Rossmann-like Domain"/>
    <property type="match status" value="2"/>
</dbReference>
<evidence type="ECO:0000259" key="2">
    <source>
        <dbReference type="Pfam" id="PF01370"/>
    </source>
</evidence>